<dbReference type="InterPro" id="IPR035919">
    <property type="entry name" value="EAL_sf"/>
</dbReference>
<dbReference type="InterPro" id="IPR035965">
    <property type="entry name" value="PAS-like_dom_sf"/>
</dbReference>
<dbReference type="Pfam" id="PF13426">
    <property type="entry name" value="PAS_9"/>
    <property type="match status" value="1"/>
</dbReference>
<dbReference type="InterPro" id="IPR001633">
    <property type="entry name" value="EAL_dom"/>
</dbReference>
<protein>
    <submittedName>
        <fullName evidence="4">Uncharacterized protein</fullName>
    </submittedName>
</protein>
<dbReference type="NCBIfam" id="TIGR00229">
    <property type="entry name" value="sensory_box"/>
    <property type="match status" value="1"/>
</dbReference>
<dbReference type="Proteomes" id="UP000838748">
    <property type="component" value="Unassembled WGS sequence"/>
</dbReference>
<dbReference type="InterPro" id="IPR000644">
    <property type="entry name" value="CBS_dom"/>
</dbReference>
<evidence type="ECO:0000313" key="4">
    <source>
        <dbReference type="EMBL" id="CAH0539503.1"/>
    </source>
</evidence>
<dbReference type="Gene3D" id="3.30.450.20">
    <property type="entry name" value="PAS domain"/>
    <property type="match status" value="1"/>
</dbReference>
<dbReference type="CDD" id="cd00130">
    <property type="entry name" value="PAS"/>
    <property type="match status" value="1"/>
</dbReference>
<dbReference type="SMART" id="SM00091">
    <property type="entry name" value="PAS"/>
    <property type="match status" value="1"/>
</dbReference>
<dbReference type="SUPFAM" id="SSF54631">
    <property type="entry name" value="CBS-domain pair"/>
    <property type="match status" value="1"/>
</dbReference>
<dbReference type="CDD" id="cd01948">
    <property type="entry name" value="EAL"/>
    <property type="match status" value="1"/>
</dbReference>
<dbReference type="Pfam" id="PF00571">
    <property type="entry name" value="CBS"/>
    <property type="match status" value="2"/>
</dbReference>
<dbReference type="SUPFAM" id="SSF55785">
    <property type="entry name" value="PYP-like sensor domain (PAS domain)"/>
    <property type="match status" value="1"/>
</dbReference>
<organism evidence="4 5">
    <name type="scientific">Vibrio marisflavi CECT 7928</name>
    <dbReference type="NCBI Taxonomy" id="634439"/>
    <lineage>
        <taxon>Bacteria</taxon>
        <taxon>Pseudomonadati</taxon>
        <taxon>Pseudomonadota</taxon>
        <taxon>Gammaproteobacteria</taxon>
        <taxon>Vibrionales</taxon>
        <taxon>Vibrionaceae</taxon>
        <taxon>Vibrio</taxon>
    </lineage>
</organism>
<evidence type="ECO:0000259" key="3">
    <source>
        <dbReference type="PROSITE" id="PS51371"/>
    </source>
</evidence>
<name>A0ABN8E349_9VIBR</name>
<dbReference type="SUPFAM" id="SSF141868">
    <property type="entry name" value="EAL domain-like"/>
    <property type="match status" value="1"/>
</dbReference>
<sequence length="822" mass="93397">MIQQRMDGKTVVRKASQNSLTWEWNEQTRSVELDKTQFSSIFATQLPYSEEQFMLSALGLESQSELQQSIERSIESNKTVTYCCSLLLENERVCYVEFIIKPPADGQKITGVIYPLFFFPASGHDIGALFHQVFDNQHHGIVITDSEHHILVSNDYFASNTGYSKKQLVGQPASILNSGKHSSEFYHALWSSVKKQGYWTGTILIRKAGGQIVPQELTVQRLSVRNRVYYMGLYVDLSDHLYRVEDVEHGGVELLTQLPTEEQFTQRVVNRWLDLKDNILCMVVAFQPQFPSDLEFDVKSKLSEELGRNQQAKVSGYIGSNHFIASLECEKKSGPSQTRLIHQAIRRFFLSLNRQAGSLVHEAILNGKVGVSVMDHDTHNPKLLVPHAVQAILERANDAKGMITFYHGTIHREVLRRKELEDLVLKCIKERKIDVFYQPIVDTKTWDVAKFEALCRFKDSNGRMMNTQEMVSVAEDLELVAELDWCVGRRSIEDLARIHQRFGSTLGMTINRSLNTKLGADQVLKSAERMIIELSDTPELITLELTESAYFDSESSQESLIKNIRDHGVSVAIDDFGTGYSSFTYLSDCNFDLLKIDREFITDIKVGTHKYHIVKSITDLSHTLSIKVVAEGVETRQELEVLCGIGVDYIQGYFFSKPLPLSELEHAWDYQEKLEDFLSRKSSALSIGILNICHSHIPTLTPENTIKEAKEYFDSRSYNINVMPVIYDKRCVGIIDRETLNLYLSPTAGSKLETTKDLAIWKKTLNTVMRTDIYRASFNTKVSEISDLVNSGIKAPWVVEDELGQYMGLITDQDLLSHFANG</sequence>
<dbReference type="Gene3D" id="3.10.580.10">
    <property type="entry name" value="CBS-domain"/>
    <property type="match status" value="1"/>
</dbReference>
<feature type="domain" description="CBS" evidence="3">
    <location>
        <begin position="769"/>
        <end position="822"/>
    </location>
</feature>
<dbReference type="PROSITE" id="PS51371">
    <property type="entry name" value="CBS"/>
    <property type="match status" value="2"/>
</dbReference>
<evidence type="ECO:0000256" key="1">
    <source>
        <dbReference type="PROSITE-ProRule" id="PRU00703"/>
    </source>
</evidence>
<dbReference type="RefSeq" id="WP_237361504.1">
    <property type="nucleotide sequence ID" value="NZ_CAKLDM010000002.1"/>
</dbReference>
<dbReference type="SMART" id="SM00052">
    <property type="entry name" value="EAL"/>
    <property type="match status" value="1"/>
</dbReference>
<gene>
    <name evidence="4" type="ORF">VMF7928_02199</name>
</gene>
<keyword evidence="5" id="KW-1185">Reference proteome</keyword>
<comment type="caution">
    <text evidence="4">The sequence shown here is derived from an EMBL/GenBank/DDBJ whole genome shotgun (WGS) entry which is preliminary data.</text>
</comment>
<dbReference type="PANTHER" id="PTHR33121">
    <property type="entry name" value="CYCLIC DI-GMP PHOSPHODIESTERASE PDEF"/>
    <property type="match status" value="1"/>
</dbReference>
<evidence type="ECO:0000313" key="5">
    <source>
        <dbReference type="Proteomes" id="UP000838748"/>
    </source>
</evidence>
<dbReference type="Pfam" id="PF00563">
    <property type="entry name" value="EAL"/>
    <property type="match status" value="1"/>
</dbReference>
<dbReference type="InterPro" id="IPR046342">
    <property type="entry name" value="CBS_dom_sf"/>
</dbReference>
<proteinExistence type="predicted"/>
<dbReference type="InterPro" id="IPR050706">
    <property type="entry name" value="Cyclic-di-GMP_PDE-like"/>
</dbReference>
<dbReference type="PANTHER" id="PTHR33121:SF79">
    <property type="entry name" value="CYCLIC DI-GMP PHOSPHODIESTERASE PDED-RELATED"/>
    <property type="match status" value="1"/>
</dbReference>
<keyword evidence="1" id="KW-0129">CBS domain</keyword>
<feature type="domain" description="EAL" evidence="2">
    <location>
        <begin position="417"/>
        <end position="672"/>
    </location>
</feature>
<reference evidence="4" key="1">
    <citation type="submission" date="2021-11" db="EMBL/GenBank/DDBJ databases">
        <authorList>
            <person name="Rodrigo-Torres L."/>
            <person name="Arahal R. D."/>
            <person name="Lucena T."/>
        </authorList>
    </citation>
    <scope>NUCLEOTIDE SEQUENCE</scope>
    <source>
        <strain evidence="4">CECT 7928</strain>
    </source>
</reference>
<dbReference type="Gene3D" id="3.20.20.450">
    <property type="entry name" value="EAL domain"/>
    <property type="match status" value="1"/>
</dbReference>
<dbReference type="InterPro" id="IPR000014">
    <property type="entry name" value="PAS"/>
</dbReference>
<accession>A0ABN8E349</accession>
<dbReference type="EMBL" id="CAKLDM010000002">
    <property type="protein sequence ID" value="CAH0539503.1"/>
    <property type="molecule type" value="Genomic_DNA"/>
</dbReference>
<dbReference type="PROSITE" id="PS50883">
    <property type="entry name" value="EAL"/>
    <property type="match status" value="1"/>
</dbReference>
<feature type="domain" description="CBS" evidence="3">
    <location>
        <begin position="693"/>
        <end position="752"/>
    </location>
</feature>
<evidence type="ECO:0000259" key="2">
    <source>
        <dbReference type="PROSITE" id="PS50883"/>
    </source>
</evidence>